<keyword evidence="26" id="KW-1185">Reference proteome</keyword>
<comment type="subcellular location">
    <subcellularLocation>
        <location evidence="2">Cytoplasm</location>
    </subcellularLocation>
</comment>
<evidence type="ECO:0000256" key="16">
    <source>
        <dbReference type="ARBA" id="ARBA00035717"/>
    </source>
</evidence>
<keyword evidence="12" id="KW-0832">Ubl conjugation</keyword>
<dbReference type="InterPro" id="IPR050243">
    <property type="entry name" value="PHP_phosphatase"/>
</dbReference>
<dbReference type="CDD" id="cd00141">
    <property type="entry name" value="NT_POLXc"/>
    <property type="match status" value="1"/>
</dbReference>
<dbReference type="SMART" id="SM00483">
    <property type="entry name" value="POLXc"/>
    <property type="match status" value="1"/>
</dbReference>
<feature type="domain" description="Helix-hairpin-helix DNA-binding motif class 1" evidence="22">
    <location>
        <begin position="91"/>
        <end position="110"/>
    </location>
</feature>
<evidence type="ECO:0000256" key="2">
    <source>
        <dbReference type="ARBA" id="ARBA00004496"/>
    </source>
</evidence>
<dbReference type="PANTHER" id="PTHR36928">
    <property type="entry name" value="PHOSPHATASE YCDX-RELATED"/>
    <property type="match status" value="1"/>
</dbReference>
<dbReference type="InterPro" id="IPR037160">
    <property type="entry name" value="DNA_Pol_thumb_sf"/>
</dbReference>
<evidence type="ECO:0000259" key="22">
    <source>
        <dbReference type="SMART" id="SM00278"/>
    </source>
</evidence>
<evidence type="ECO:0000256" key="12">
    <source>
        <dbReference type="ARBA" id="ARBA00022843"/>
    </source>
</evidence>
<evidence type="ECO:0000256" key="19">
    <source>
        <dbReference type="ARBA" id="ARBA00044678"/>
    </source>
</evidence>
<dbReference type="GO" id="GO:0140078">
    <property type="term" value="F:class I DNA-(apurinic or apyrimidinic site) endonuclease activity"/>
    <property type="evidence" value="ECO:0007669"/>
    <property type="project" value="UniProtKB-EC"/>
</dbReference>
<comment type="catalytic activity">
    <reaction evidence="19">
        <text>a 5'-end 2'-deoxyribose-2'-deoxyribonucleotide-DNA = (2E,4S)-4-hydroxypenten-2-al-5-phosphate + a 5'-end 5'-phospho-2'-deoxyribonucleoside-DNA + H(+)</text>
        <dbReference type="Rhea" id="RHEA:76255"/>
        <dbReference type="Rhea" id="RHEA-COMP:13180"/>
        <dbReference type="Rhea" id="RHEA-COMP:18657"/>
        <dbReference type="ChEBI" id="CHEBI:15378"/>
        <dbReference type="ChEBI" id="CHEBI:136412"/>
        <dbReference type="ChEBI" id="CHEBI:195194"/>
        <dbReference type="ChEBI" id="CHEBI:195195"/>
    </reaction>
</comment>
<dbReference type="EC" id="4.2.99.18" evidence="4"/>
<dbReference type="SMART" id="SM00481">
    <property type="entry name" value="POLIIIAc"/>
    <property type="match status" value="1"/>
</dbReference>
<evidence type="ECO:0000256" key="5">
    <source>
        <dbReference type="ARBA" id="ARBA00020020"/>
    </source>
</evidence>
<dbReference type="GO" id="GO:0006281">
    <property type="term" value="P:DNA repair"/>
    <property type="evidence" value="ECO:0007669"/>
    <property type="project" value="UniProtKB-KW"/>
</dbReference>
<evidence type="ECO:0000256" key="17">
    <source>
        <dbReference type="ARBA" id="ARBA00035726"/>
    </source>
</evidence>
<dbReference type="AlphaFoldDB" id="A0A5B8XZF9"/>
<dbReference type="Pfam" id="PF14792">
    <property type="entry name" value="DNA_pol_B_palm"/>
    <property type="match status" value="1"/>
</dbReference>
<evidence type="ECO:0000256" key="6">
    <source>
        <dbReference type="ARBA" id="ARBA00022481"/>
    </source>
</evidence>
<evidence type="ECO:0000256" key="18">
    <source>
        <dbReference type="ARBA" id="ARBA00044632"/>
    </source>
</evidence>
<dbReference type="InterPro" id="IPR022311">
    <property type="entry name" value="PolX-like"/>
</dbReference>
<dbReference type="InterPro" id="IPR003141">
    <property type="entry name" value="Pol/His_phosphatase_N"/>
</dbReference>
<dbReference type="Pfam" id="PF14791">
    <property type="entry name" value="DNA_pol_B_thumb"/>
    <property type="match status" value="1"/>
</dbReference>
<dbReference type="InterPro" id="IPR004013">
    <property type="entry name" value="PHP_dom"/>
</dbReference>
<evidence type="ECO:0000256" key="8">
    <source>
        <dbReference type="ARBA" id="ARBA00022679"/>
    </source>
</evidence>
<evidence type="ECO:0000256" key="3">
    <source>
        <dbReference type="ARBA" id="ARBA00012417"/>
    </source>
</evidence>
<evidence type="ECO:0000256" key="1">
    <source>
        <dbReference type="ARBA" id="ARBA00001946"/>
    </source>
</evidence>
<dbReference type="InterPro" id="IPR002008">
    <property type="entry name" value="DNA_pol_X_beta-like"/>
</dbReference>
<dbReference type="Gene3D" id="1.10.150.110">
    <property type="entry name" value="DNA polymerase beta, N-terminal domain-like"/>
    <property type="match status" value="1"/>
</dbReference>
<comment type="catalytic activity">
    <reaction evidence="18">
        <text>2'-deoxyribonucleotide-(2'-deoxyribose 5'-phosphate)-2'-deoxyribonucleotide-DNA = a 3'-end 2'-deoxyribonucleotide-(2,3-dehydro-2,3-deoxyribose 5'-phosphate)-DNA + a 5'-end 5'-phospho-2'-deoxyribonucleoside-DNA + H(+)</text>
        <dbReference type="Rhea" id="RHEA:66592"/>
        <dbReference type="Rhea" id="RHEA-COMP:13180"/>
        <dbReference type="Rhea" id="RHEA-COMP:16897"/>
        <dbReference type="Rhea" id="RHEA-COMP:17067"/>
        <dbReference type="ChEBI" id="CHEBI:15378"/>
        <dbReference type="ChEBI" id="CHEBI:136412"/>
        <dbReference type="ChEBI" id="CHEBI:157695"/>
        <dbReference type="ChEBI" id="CHEBI:167181"/>
        <dbReference type="EC" id="4.2.99.18"/>
    </reaction>
</comment>
<evidence type="ECO:0000256" key="15">
    <source>
        <dbReference type="ARBA" id="ARBA00023204"/>
    </source>
</evidence>
<keyword evidence="25" id="KW-0540">Nuclease</keyword>
<evidence type="ECO:0000259" key="24">
    <source>
        <dbReference type="SMART" id="SM00483"/>
    </source>
</evidence>
<dbReference type="PRINTS" id="PR00870">
    <property type="entry name" value="DNAPOLXBETA"/>
</dbReference>
<dbReference type="Gene3D" id="3.30.210.10">
    <property type="entry name" value="DNA polymerase, thumb domain"/>
    <property type="match status" value="1"/>
</dbReference>
<keyword evidence="9" id="KW-0548">Nucleotidyltransferase</keyword>
<dbReference type="EC" id="2.7.7.7" evidence="3"/>
<dbReference type="KEGG" id="bbae:FRD01_17790"/>
<dbReference type="RefSeq" id="WP_146962031.1">
    <property type="nucleotide sequence ID" value="NZ_CP042467.1"/>
</dbReference>
<dbReference type="SUPFAM" id="SSF81301">
    <property type="entry name" value="Nucleotidyltransferase"/>
    <property type="match status" value="1"/>
</dbReference>
<dbReference type="InterPro" id="IPR028207">
    <property type="entry name" value="DNA_pol_B_palm_palm"/>
</dbReference>
<feature type="domain" description="Helix-hairpin-helix DNA-binding motif class 1" evidence="22">
    <location>
        <begin position="126"/>
        <end position="145"/>
    </location>
</feature>
<feature type="domain" description="Polymerase/histidinol phosphatase N-terminal" evidence="23">
    <location>
        <begin position="340"/>
        <end position="419"/>
    </location>
</feature>
<sequence>MDNKEYARILKEISILRQIRGDNHFKIRAYENGARAIENLADPLESLMDEGDITQIEGIGKSLAKELESLRETGVSSVHQELLVELDPGLLDLMKIQGLGPKRIKTLYDELGISNVDLLKEAAESGKIADVEGLGKKTQEKILAEIERLAQSSGRMPLPAARAIAYGVRDKLKEVKGVEAIDVAGSIRRGRETIGDIDILVATSGEPQPIFEAFVTLPEVEEVLVRGDTKTSARLRNGMQVDVRIVRPEQFGAALHYFTGSKEHHVKLRTRAKKMGLKINEYGVFPRDSDTPVASKTEEDLYACLDLQFIPPELREGRDEIDLAEESKVPKLVEASDMLGDLHMHTTETDGRNTILEMVEAAKARNYRYIAITDHSQAVTVAGGMTPNRFEAQIAQIREINQELEDFRIYSGIEVDILKDGSLDMDHDLLRETDWVVASVHSHFNLPKEEMTARVIRAVESGLVHCLGHATGRILGGRDGYDLDIGQVMDACAVHGVAMEINGSTGRLDLNADLARMAHDRGVKIVLTSDAHSTRGLEDLDYALQQARRAGLTKADIMNTAPELSLG</sequence>
<gene>
    <name evidence="25" type="primary">polX</name>
    <name evidence="25" type="ORF">FRD01_17790</name>
</gene>
<comment type="catalytic activity">
    <reaction evidence="21">
        <text>DNA(n) + a 2'-deoxyribonucleoside 5'-triphosphate = DNA(n+1) + diphosphate</text>
        <dbReference type="Rhea" id="RHEA:22508"/>
        <dbReference type="Rhea" id="RHEA-COMP:17339"/>
        <dbReference type="Rhea" id="RHEA-COMP:17340"/>
        <dbReference type="ChEBI" id="CHEBI:33019"/>
        <dbReference type="ChEBI" id="CHEBI:61560"/>
        <dbReference type="ChEBI" id="CHEBI:173112"/>
        <dbReference type="EC" id="2.7.7.7"/>
    </reaction>
</comment>
<dbReference type="InterPro" id="IPR047967">
    <property type="entry name" value="PolX_PHP"/>
</dbReference>
<dbReference type="InterPro" id="IPR010996">
    <property type="entry name" value="HHH_MUS81"/>
</dbReference>
<evidence type="ECO:0000259" key="23">
    <source>
        <dbReference type="SMART" id="SM00481"/>
    </source>
</evidence>
<reference evidence="25 26" key="1">
    <citation type="submission" date="2019-08" db="EMBL/GenBank/DDBJ databases">
        <authorList>
            <person name="Liang Q."/>
        </authorList>
    </citation>
    <scope>NUCLEOTIDE SEQUENCE [LARGE SCALE GENOMIC DNA]</scope>
    <source>
        <strain evidence="25 26">V1718</strain>
    </source>
</reference>
<evidence type="ECO:0000256" key="4">
    <source>
        <dbReference type="ARBA" id="ARBA00012720"/>
    </source>
</evidence>
<dbReference type="EMBL" id="CP042467">
    <property type="protein sequence ID" value="QED29056.1"/>
    <property type="molecule type" value="Genomic_DNA"/>
</dbReference>
<keyword evidence="25" id="KW-0378">Hydrolase</keyword>
<feature type="domain" description="DNA-directed DNA polymerase X" evidence="24">
    <location>
        <begin position="1"/>
        <end position="316"/>
    </location>
</feature>
<evidence type="ECO:0000313" key="25">
    <source>
        <dbReference type="EMBL" id="QED29056.1"/>
    </source>
</evidence>
<dbReference type="Gene3D" id="1.10.150.20">
    <property type="entry name" value="5' to 3' exonuclease, C-terminal subdomain"/>
    <property type="match status" value="1"/>
</dbReference>
<dbReference type="SUPFAM" id="SSF47802">
    <property type="entry name" value="DNA polymerase beta, N-terminal domain-like"/>
    <property type="match status" value="1"/>
</dbReference>
<keyword evidence="7" id="KW-0237">DNA synthesis</keyword>
<dbReference type="GO" id="GO:0003887">
    <property type="term" value="F:DNA-directed DNA polymerase activity"/>
    <property type="evidence" value="ECO:0007669"/>
    <property type="project" value="UniProtKB-KW"/>
</dbReference>
<evidence type="ECO:0000256" key="10">
    <source>
        <dbReference type="ARBA" id="ARBA00022705"/>
    </source>
</evidence>
<dbReference type="GO" id="GO:0005829">
    <property type="term" value="C:cytosol"/>
    <property type="evidence" value="ECO:0007669"/>
    <property type="project" value="TreeGrafter"/>
</dbReference>
<dbReference type="NCBIfam" id="NF006375">
    <property type="entry name" value="PRK08609.1"/>
    <property type="match status" value="1"/>
</dbReference>
<dbReference type="GO" id="GO:0003677">
    <property type="term" value="F:DNA binding"/>
    <property type="evidence" value="ECO:0007669"/>
    <property type="project" value="InterPro"/>
</dbReference>
<evidence type="ECO:0000313" key="26">
    <source>
        <dbReference type="Proteomes" id="UP000321595"/>
    </source>
</evidence>
<proteinExistence type="predicted"/>
<dbReference type="GO" id="GO:0042578">
    <property type="term" value="F:phosphoric ester hydrolase activity"/>
    <property type="evidence" value="ECO:0007669"/>
    <property type="project" value="TreeGrafter"/>
</dbReference>
<feature type="domain" description="Helix-hairpin-helix DNA-binding motif class 1" evidence="22">
    <location>
        <begin position="51"/>
        <end position="70"/>
    </location>
</feature>
<dbReference type="SUPFAM" id="SSF47781">
    <property type="entry name" value="RuvA domain 2-like"/>
    <property type="match status" value="1"/>
</dbReference>
<dbReference type="SMART" id="SM00278">
    <property type="entry name" value="HhH1"/>
    <property type="match status" value="3"/>
</dbReference>
<dbReference type="InterPro" id="IPR010994">
    <property type="entry name" value="RuvA_2-like"/>
</dbReference>
<protein>
    <recommendedName>
        <fullName evidence="5">DNA polymerase beta</fullName>
        <ecNumber evidence="3">2.7.7.7</ecNumber>
        <ecNumber evidence="4">4.2.99.18</ecNumber>
    </recommendedName>
    <alternativeName>
        <fullName evidence="16">5'-deoxyribose-phosphate lyase</fullName>
    </alternativeName>
    <alternativeName>
        <fullName evidence="17">AP lyase</fullName>
    </alternativeName>
</protein>
<evidence type="ECO:0000256" key="13">
    <source>
        <dbReference type="ARBA" id="ARBA00022932"/>
    </source>
</evidence>
<dbReference type="PANTHER" id="PTHR36928:SF1">
    <property type="entry name" value="PHOSPHATASE YCDX-RELATED"/>
    <property type="match status" value="1"/>
</dbReference>
<dbReference type="GO" id="GO:0004527">
    <property type="term" value="F:exonuclease activity"/>
    <property type="evidence" value="ECO:0007669"/>
    <property type="project" value="UniProtKB-KW"/>
</dbReference>
<keyword evidence="8" id="KW-0808">Transferase</keyword>
<evidence type="ECO:0000256" key="20">
    <source>
        <dbReference type="ARBA" id="ARBA00045548"/>
    </source>
</evidence>
<keyword evidence="14" id="KW-0915">Sodium</keyword>
<keyword evidence="15" id="KW-0234">DNA repair</keyword>
<name>A0A5B8XZF9_9DELT</name>
<keyword evidence="6" id="KW-0488">Methylation</keyword>
<keyword evidence="11" id="KW-0227">DNA damage</keyword>
<evidence type="ECO:0000256" key="11">
    <source>
        <dbReference type="ARBA" id="ARBA00022763"/>
    </source>
</evidence>
<organism evidence="25 26">
    <name type="scientific">Microvenator marinus</name>
    <dbReference type="NCBI Taxonomy" id="2600177"/>
    <lineage>
        <taxon>Bacteria</taxon>
        <taxon>Deltaproteobacteria</taxon>
        <taxon>Bradymonadales</taxon>
        <taxon>Microvenatoraceae</taxon>
        <taxon>Microvenator</taxon>
    </lineage>
</organism>
<dbReference type="InterPro" id="IPR027421">
    <property type="entry name" value="DNA_pol_lamdba_lyase_dom_sf"/>
</dbReference>
<dbReference type="GO" id="GO:0008270">
    <property type="term" value="F:zinc ion binding"/>
    <property type="evidence" value="ECO:0007669"/>
    <property type="project" value="TreeGrafter"/>
</dbReference>
<keyword evidence="10" id="KW-0235">DNA replication</keyword>
<dbReference type="SUPFAM" id="SSF89550">
    <property type="entry name" value="PHP domain-like"/>
    <property type="match status" value="1"/>
</dbReference>
<keyword evidence="25" id="KW-0269">Exonuclease</keyword>
<evidence type="ECO:0000256" key="7">
    <source>
        <dbReference type="ARBA" id="ARBA00022634"/>
    </source>
</evidence>
<keyword evidence="13" id="KW-0239">DNA-directed DNA polymerase</keyword>
<evidence type="ECO:0000256" key="14">
    <source>
        <dbReference type="ARBA" id="ARBA00023053"/>
    </source>
</evidence>
<evidence type="ECO:0000256" key="21">
    <source>
        <dbReference type="ARBA" id="ARBA00049244"/>
    </source>
</evidence>
<dbReference type="InterPro" id="IPR043519">
    <property type="entry name" value="NT_sf"/>
</dbReference>
<dbReference type="Pfam" id="PF02811">
    <property type="entry name" value="PHP"/>
    <property type="match status" value="1"/>
</dbReference>
<comment type="cofactor">
    <cofactor evidence="1">
        <name>Mg(2+)</name>
        <dbReference type="ChEBI" id="CHEBI:18420"/>
    </cofactor>
</comment>
<dbReference type="InterPro" id="IPR029398">
    <property type="entry name" value="PolB_thumb"/>
</dbReference>
<dbReference type="InterPro" id="IPR003583">
    <property type="entry name" value="Hlx-hairpin-Hlx_DNA-bd_motif"/>
</dbReference>
<dbReference type="InterPro" id="IPR016195">
    <property type="entry name" value="Pol/histidinol_Pase-like"/>
</dbReference>
<dbReference type="Gene3D" id="3.30.460.10">
    <property type="entry name" value="Beta Polymerase, domain 2"/>
    <property type="match status" value="1"/>
</dbReference>
<dbReference type="Proteomes" id="UP000321595">
    <property type="component" value="Chromosome"/>
</dbReference>
<dbReference type="OrthoDB" id="9808747at2"/>
<comment type="function">
    <text evidence="20">Repair polymerase that plays a key role in base-excision repair. During this process, the damaged base is excised by specific DNA glycosylases, the DNA backbone is nicked at the abasic site by an apurinic/apyrimidic (AP) endonuclease, and POLB removes 5'-deoxyribose-phosphate from the preincised AP site acting as a 5'-deoxyribose-phosphate lyase (5'-dRP lyase); through its DNA polymerase activity, it adds one nucleotide to the 3' end of the arising single-nucleotide gap. Conducts 'gap-filling' DNA synthesis in a stepwise distributive fashion rather than in a processive fashion as for other DNA polymerases. It is also able to cleave sugar-phosphate bonds 3' to an intact AP site, acting as an AP lyase.</text>
</comment>
<dbReference type="CDD" id="cd07436">
    <property type="entry name" value="PHP_PolX"/>
    <property type="match status" value="1"/>
</dbReference>
<evidence type="ECO:0000256" key="9">
    <source>
        <dbReference type="ARBA" id="ARBA00022695"/>
    </source>
</evidence>
<accession>A0A5B8XZF9</accession>
<dbReference type="Gene3D" id="3.20.20.140">
    <property type="entry name" value="Metal-dependent hydrolases"/>
    <property type="match status" value="1"/>
</dbReference>
<dbReference type="Pfam" id="PF14716">
    <property type="entry name" value="HHH_8"/>
    <property type="match status" value="1"/>
</dbReference>
<dbReference type="PIRSF" id="PIRSF005047">
    <property type="entry name" value="UCP005047_YshC"/>
    <property type="match status" value="1"/>
</dbReference>
<dbReference type="Pfam" id="PF14520">
    <property type="entry name" value="HHH_5"/>
    <property type="match status" value="1"/>
</dbReference>
<dbReference type="InterPro" id="IPR002054">
    <property type="entry name" value="DNA-dir_DNA_pol_X"/>
</dbReference>